<organism evidence="1 2">
    <name type="scientific">Zarea fungicola</name>
    <dbReference type="NCBI Taxonomy" id="93591"/>
    <lineage>
        <taxon>Eukaryota</taxon>
        <taxon>Fungi</taxon>
        <taxon>Dikarya</taxon>
        <taxon>Ascomycota</taxon>
        <taxon>Pezizomycotina</taxon>
        <taxon>Sordariomycetes</taxon>
        <taxon>Hypocreomycetidae</taxon>
        <taxon>Hypocreales</taxon>
        <taxon>Cordycipitaceae</taxon>
        <taxon>Zarea</taxon>
    </lineage>
</organism>
<proteinExistence type="predicted"/>
<comment type="caution">
    <text evidence="1">The sequence shown here is derived from an EMBL/GenBank/DDBJ whole genome shotgun (WGS) entry which is preliminary data.</text>
</comment>
<keyword evidence="2" id="KW-1185">Reference proteome</keyword>
<dbReference type="Proteomes" id="UP001143910">
    <property type="component" value="Unassembled WGS sequence"/>
</dbReference>
<reference evidence="1" key="1">
    <citation type="submission" date="2022-08" db="EMBL/GenBank/DDBJ databases">
        <title>Genome Sequence of Lecanicillium fungicola.</title>
        <authorList>
            <person name="Buettner E."/>
        </authorList>
    </citation>
    <scope>NUCLEOTIDE SEQUENCE</scope>
    <source>
        <strain evidence="1">Babe33</strain>
    </source>
</reference>
<dbReference type="EMBL" id="JANJQO010000906">
    <property type="protein sequence ID" value="KAJ2973879.1"/>
    <property type="molecule type" value="Genomic_DNA"/>
</dbReference>
<name>A0ACC1N4N4_9HYPO</name>
<evidence type="ECO:0000313" key="1">
    <source>
        <dbReference type="EMBL" id="KAJ2973879.1"/>
    </source>
</evidence>
<evidence type="ECO:0000313" key="2">
    <source>
        <dbReference type="Proteomes" id="UP001143910"/>
    </source>
</evidence>
<sequence length="463" mass="51660">MSDKAASEASTAAPHGKVSEARRAQNRIAQKAYRDRKRQRIRDLESRLAHLEDRTSTPITYSEPTSGVHSFVAEKDASMAAHHSEAFPPSDLLTEPSPAGEQYGRLTGADIFSHWHDPASWEVLPLGNNEIAQGGPIAPEIPNLNWAISTPSLFSESSRNADTPLYGTRSESHTYQAAQAAPSQSTTSPLSTEAVMTRQGPCSQNNKGNIRIYRPGSIALEVPPRLLRLFFLSLSIQTQKTLARQARTGDFSFIDFLQSAPELETCHEYDSTSGIGSFTPFIQRLLEPNSFNPYRNMLQMSRFSFFAAFFANFSSLGFDFSLFLDENSLSPICGQDFKPENGDIPTSLRPLPIQSTIPHHPYIDSLPFPTFRQRALMALSTTPPLLDEDDLCHDLMLNDGLVCWGSSNSSSRSSGTPWDDHSWEAKGWFLRKWHWLVGGPSGELWRSSQWWASQRGEKLLLEH</sequence>
<gene>
    <name evidence="1" type="ORF">NQ176_g6355</name>
</gene>
<protein>
    <submittedName>
        <fullName evidence="1">Uncharacterized protein</fullName>
    </submittedName>
</protein>
<accession>A0ACC1N4N4</accession>